<keyword evidence="9" id="KW-1185">Reference proteome</keyword>
<dbReference type="EMBL" id="JACHXK010000002">
    <property type="protein sequence ID" value="MBB3109151.1"/>
    <property type="molecule type" value="Genomic_DNA"/>
</dbReference>
<protein>
    <submittedName>
        <fullName evidence="8">Zinc transport system substrate-binding protein</fullName>
    </submittedName>
</protein>
<comment type="similarity">
    <text evidence="1 4">Belongs to the bacterial solute-binding protein 9 family.</text>
</comment>
<dbReference type="InterPro" id="IPR006128">
    <property type="entry name" value="Lipoprotein_PsaA-like"/>
</dbReference>
<dbReference type="PROSITE" id="PS51257">
    <property type="entry name" value="PROKAR_LIPOPROTEIN"/>
    <property type="match status" value="1"/>
</dbReference>
<dbReference type="RefSeq" id="WP_409348536.1">
    <property type="nucleotide sequence ID" value="NZ_JACHXK010000002.1"/>
</dbReference>
<dbReference type="InterPro" id="IPR006127">
    <property type="entry name" value="ZnuA-like"/>
</dbReference>
<evidence type="ECO:0000256" key="2">
    <source>
        <dbReference type="ARBA" id="ARBA00022448"/>
    </source>
</evidence>
<feature type="signal peptide" evidence="7">
    <location>
        <begin position="1"/>
        <end position="23"/>
    </location>
</feature>
<proteinExistence type="inferred from homology"/>
<keyword evidence="2 4" id="KW-0813">Transport</keyword>
<dbReference type="InterPro" id="IPR050492">
    <property type="entry name" value="Bact_metal-bind_prot9"/>
</dbReference>
<evidence type="ECO:0000256" key="4">
    <source>
        <dbReference type="RuleBase" id="RU003512"/>
    </source>
</evidence>
<evidence type="ECO:0000313" key="9">
    <source>
        <dbReference type="Proteomes" id="UP000570361"/>
    </source>
</evidence>
<dbReference type="PANTHER" id="PTHR42953:SF3">
    <property type="entry name" value="HIGH-AFFINITY ZINC UPTAKE SYSTEM PROTEIN ZNUA"/>
    <property type="match status" value="1"/>
</dbReference>
<dbReference type="Pfam" id="PF01297">
    <property type="entry name" value="ZnuA"/>
    <property type="match status" value="1"/>
</dbReference>
<keyword evidence="3 7" id="KW-0732">Signal</keyword>
<evidence type="ECO:0000256" key="7">
    <source>
        <dbReference type="SAM" id="SignalP"/>
    </source>
</evidence>
<dbReference type="AlphaFoldDB" id="A0A7W5FLG5"/>
<reference evidence="8 9" key="1">
    <citation type="submission" date="2020-08" db="EMBL/GenBank/DDBJ databases">
        <title>Genomic Encyclopedia of Type Strains, Phase III (KMG-III): the genomes of soil and plant-associated and newly described type strains.</title>
        <authorList>
            <person name="Whitman W."/>
        </authorList>
    </citation>
    <scope>NUCLEOTIDE SEQUENCE [LARGE SCALE GENOMIC DNA]</scope>
    <source>
        <strain evidence="8 9">CECT 5862</strain>
    </source>
</reference>
<feature type="region of interest" description="Disordered" evidence="6">
    <location>
        <begin position="131"/>
        <end position="153"/>
    </location>
</feature>
<dbReference type="SUPFAM" id="SSF53807">
    <property type="entry name" value="Helical backbone' metal receptor"/>
    <property type="match status" value="1"/>
</dbReference>
<sequence length="323" mass="35676">MLKVQWKQVAAVFVILAALMVTAGCGNSASGALEEGKTNVVTSFYPVYFLAERIGGEQVNVVNLIASGVEPHDWSPKSQDLNVASKAQLLLYNGAGLEGWVDDFLEGLPADTQLKTKALSDGIELILGNPEEEHEEHEEEGHEDEHDHAGEYDPHTWVSPKSILIMAANVKDALIEVDEANRDAFESNYEKLKAELEELDQSYTTTLAATTKKDIVTSHQSFGYLARDYGLHQVAIMGLTPDAEPKAQDLLEISKFVKENQVKYIFFEELVSDELANTLARETGAETLVLNPVEGLTKKQEQNGDTYITLMQQNLQNLVKALQ</sequence>
<dbReference type="Gene3D" id="3.40.50.1980">
    <property type="entry name" value="Nitrogenase molybdenum iron protein domain"/>
    <property type="match status" value="2"/>
</dbReference>
<dbReference type="PRINTS" id="PR00690">
    <property type="entry name" value="ADHESNFAMILY"/>
</dbReference>
<feature type="chain" id="PRO_5039562821" evidence="7">
    <location>
        <begin position="24"/>
        <end position="323"/>
    </location>
</feature>
<dbReference type="PANTHER" id="PTHR42953">
    <property type="entry name" value="HIGH-AFFINITY ZINC UPTAKE SYSTEM PROTEIN ZNUA-RELATED"/>
    <property type="match status" value="1"/>
</dbReference>
<organism evidence="8 9">
    <name type="scientific">Paenibacillus phyllosphaerae</name>
    <dbReference type="NCBI Taxonomy" id="274593"/>
    <lineage>
        <taxon>Bacteria</taxon>
        <taxon>Bacillati</taxon>
        <taxon>Bacillota</taxon>
        <taxon>Bacilli</taxon>
        <taxon>Bacillales</taxon>
        <taxon>Paenibacillaceae</taxon>
        <taxon>Paenibacillus</taxon>
    </lineage>
</organism>
<accession>A0A7W5FLG5</accession>
<evidence type="ECO:0000256" key="6">
    <source>
        <dbReference type="SAM" id="MobiDB-lite"/>
    </source>
</evidence>
<evidence type="ECO:0000256" key="3">
    <source>
        <dbReference type="ARBA" id="ARBA00022729"/>
    </source>
</evidence>
<dbReference type="Proteomes" id="UP000570361">
    <property type="component" value="Unassembled WGS sequence"/>
</dbReference>
<name>A0A7W5FLG5_9BACL</name>
<dbReference type="PRINTS" id="PR00691">
    <property type="entry name" value="ADHESINB"/>
</dbReference>
<evidence type="ECO:0000256" key="5">
    <source>
        <dbReference type="SAM" id="Coils"/>
    </source>
</evidence>
<dbReference type="InterPro" id="IPR006129">
    <property type="entry name" value="AdhesinB"/>
</dbReference>
<dbReference type="GO" id="GO:0030001">
    <property type="term" value="P:metal ion transport"/>
    <property type="evidence" value="ECO:0007669"/>
    <property type="project" value="InterPro"/>
</dbReference>
<gene>
    <name evidence="8" type="ORF">FHS18_001203</name>
</gene>
<evidence type="ECO:0000256" key="1">
    <source>
        <dbReference type="ARBA" id="ARBA00011028"/>
    </source>
</evidence>
<dbReference type="GO" id="GO:0046872">
    <property type="term" value="F:metal ion binding"/>
    <property type="evidence" value="ECO:0007669"/>
    <property type="project" value="InterPro"/>
</dbReference>
<evidence type="ECO:0000313" key="8">
    <source>
        <dbReference type="EMBL" id="MBB3109151.1"/>
    </source>
</evidence>
<feature type="compositionally biased region" description="Basic and acidic residues" evidence="6">
    <location>
        <begin position="139"/>
        <end position="153"/>
    </location>
</feature>
<dbReference type="GO" id="GO:0007155">
    <property type="term" value="P:cell adhesion"/>
    <property type="evidence" value="ECO:0007669"/>
    <property type="project" value="InterPro"/>
</dbReference>
<keyword evidence="5" id="KW-0175">Coiled coil</keyword>
<comment type="caution">
    <text evidence="8">The sequence shown here is derived from an EMBL/GenBank/DDBJ whole genome shotgun (WGS) entry which is preliminary data.</text>
</comment>
<feature type="coiled-coil region" evidence="5">
    <location>
        <begin position="175"/>
        <end position="209"/>
    </location>
</feature>